<evidence type="ECO:0000313" key="3">
    <source>
        <dbReference type="WBParaSite" id="HPLM_0001439001-mRNA-1"/>
    </source>
</evidence>
<reference evidence="1 2" key="2">
    <citation type="submission" date="2018-11" db="EMBL/GenBank/DDBJ databases">
        <authorList>
            <consortium name="Pathogen Informatics"/>
        </authorList>
    </citation>
    <scope>NUCLEOTIDE SEQUENCE [LARGE SCALE GENOMIC DNA]</scope>
    <source>
        <strain evidence="1 2">MHpl1</strain>
    </source>
</reference>
<gene>
    <name evidence="1" type="ORF">HPLM_LOCUS14382</name>
</gene>
<organism evidence="3">
    <name type="scientific">Haemonchus placei</name>
    <name type="common">Barber's pole worm</name>
    <dbReference type="NCBI Taxonomy" id="6290"/>
    <lineage>
        <taxon>Eukaryota</taxon>
        <taxon>Metazoa</taxon>
        <taxon>Ecdysozoa</taxon>
        <taxon>Nematoda</taxon>
        <taxon>Chromadorea</taxon>
        <taxon>Rhabditida</taxon>
        <taxon>Rhabditina</taxon>
        <taxon>Rhabditomorpha</taxon>
        <taxon>Strongyloidea</taxon>
        <taxon>Trichostrongylidae</taxon>
        <taxon>Haemonchus</taxon>
    </lineage>
</organism>
<dbReference type="EMBL" id="UZAF01018549">
    <property type="protein sequence ID" value="VDO52616.1"/>
    <property type="molecule type" value="Genomic_DNA"/>
</dbReference>
<dbReference type="AlphaFoldDB" id="A0A0N4WS89"/>
<reference evidence="3" key="1">
    <citation type="submission" date="2017-02" db="UniProtKB">
        <authorList>
            <consortium name="WormBaseParasite"/>
        </authorList>
    </citation>
    <scope>IDENTIFICATION</scope>
</reference>
<dbReference type="WBParaSite" id="HPLM_0001439001-mRNA-1">
    <property type="protein sequence ID" value="HPLM_0001439001-mRNA-1"/>
    <property type="gene ID" value="HPLM_0001439001"/>
</dbReference>
<protein>
    <submittedName>
        <fullName evidence="1 3">Uncharacterized protein</fullName>
    </submittedName>
</protein>
<evidence type="ECO:0000313" key="2">
    <source>
        <dbReference type="Proteomes" id="UP000268014"/>
    </source>
</evidence>
<keyword evidence="2" id="KW-1185">Reference proteome</keyword>
<dbReference type="Proteomes" id="UP000268014">
    <property type="component" value="Unassembled WGS sequence"/>
</dbReference>
<accession>A0A0N4WS89</accession>
<sequence length="62" mass="7295">MVTIRKRLRNVSWYVGKIAEAENILVFCHFSCSGGELEHHQRGERILHQSDLSDVFRLSYVY</sequence>
<name>A0A0N4WS89_HAEPC</name>
<evidence type="ECO:0000313" key="1">
    <source>
        <dbReference type="EMBL" id="VDO52616.1"/>
    </source>
</evidence>
<proteinExistence type="predicted"/>